<name>A0A2N6SCM1_9BACL</name>
<evidence type="ECO:0000256" key="6">
    <source>
        <dbReference type="SAM" id="Phobius"/>
    </source>
</evidence>
<accession>A0A2N6SCM1</accession>
<dbReference type="OrthoDB" id="9815286at2"/>
<keyword evidence="4 6" id="KW-1133">Transmembrane helix</keyword>
<keyword evidence="5 6" id="KW-0472">Membrane</keyword>
<keyword evidence="2" id="KW-1003">Cell membrane</keyword>
<dbReference type="InterPro" id="IPR007168">
    <property type="entry name" value="Phageshock_PspC_N"/>
</dbReference>
<proteinExistence type="predicted"/>
<dbReference type="Proteomes" id="UP000235670">
    <property type="component" value="Unassembled WGS sequence"/>
</dbReference>
<comment type="subcellular location">
    <subcellularLocation>
        <location evidence="1">Cell membrane</location>
        <topology evidence="1">Single-pass membrane protein</topology>
    </subcellularLocation>
</comment>
<evidence type="ECO:0000313" key="9">
    <source>
        <dbReference type="Proteomes" id="UP000235670"/>
    </source>
</evidence>
<dbReference type="STRING" id="84135.GCA_001052115_00693"/>
<feature type="domain" description="Phage shock protein PspC N-terminal" evidence="7">
    <location>
        <begin position="18"/>
        <end position="76"/>
    </location>
</feature>
<dbReference type="EMBL" id="PNGT01000012">
    <property type="protein sequence ID" value="PMC51698.1"/>
    <property type="molecule type" value="Genomic_DNA"/>
</dbReference>
<protein>
    <submittedName>
        <fullName evidence="8">PspC family transcriptional regulator</fullName>
    </submittedName>
</protein>
<dbReference type="InterPro" id="IPR052027">
    <property type="entry name" value="PspC"/>
</dbReference>
<dbReference type="Pfam" id="PF04024">
    <property type="entry name" value="PspC"/>
    <property type="match status" value="1"/>
</dbReference>
<evidence type="ECO:0000313" key="8">
    <source>
        <dbReference type="EMBL" id="PMC51698.1"/>
    </source>
</evidence>
<dbReference type="GO" id="GO:0005886">
    <property type="term" value="C:plasma membrane"/>
    <property type="evidence" value="ECO:0007669"/>
    <property type="project" value="UniProtKB-SubCell"/>
</dbReference>
<comment type="caution">
    <text evidence="8">The sequence shown here is derived from an EMBL/GenBank/DDBJ whole genome shotgun (WGS) entry which is preliminary data.</text>
</comment>
<evidence type="ECO:0000256" key="4">
    <source>
        <dbReference type="ARBA" id="ARBA00022989"/>
    </source>
</evidence>
<dbReference type="AlphaFoldDB" id="A0A2N6SCM1"/>
<feature type="transmembrane region" description="Helical" evidence="6">
    <location>
        <begin position="49"/>
        <end position="73"/>
    </location>
</feature>
<gene>
    <name evidence="8" type="ORF">CJ218_08670</name>
</gene>
<evidence type="ECO:0000256" key="2">
    <source>
        <dbReference type="ARBA" id="ARBA00022475"/>
    </source>
</evidence>
<dbReference type="RefSeq" id="WP_102190292.1">
    <property type="nucleotide sequence ID" value="NZ_JAPWBV010000012.1"/>
</dbReference>
<evidence type="ECO:0000259" key="7">
    <source>
        <dbReference type="Pfam" id="PF04024"/>
    </source>
</evidence>
<evidence type="ECO:0000256" key="1">
    <source>
        <dbReference type="ARBA" id="ARBA00004162"/>
    </source>
</evidence>
<dbReference type="PANTHER" id="PTHR33885">
    <property type="entry name" value="PHAGE SHOCK PROTEIN C"/>
    <property type="match status" value="1"/>
</dbReference>
<reference evidence="8 9" key="1">
    <citation type="submission" date="2017-09" db="EMBL/GenBank/DDBJ databases">
        <title>Bacterial strain isolated from the female urinary microbiota.</title>
        <authorList>
            <person name="Thomas-White K."/>
            <person name="Kumar N."/>
            <person name="Forster S."/>
            <person name="Putonti C."/>
            <person name="Lawley T."/>
            <person name="Wolfe A.J."/>
        </authorList>
    </citation>
    <scope>NUCLEOTIDE SEQUENCE [LARGE SCALE GENOMIC DNA]</scope>
    <source>
        <strain evidence="8 9">UMB0186</strain>
    </source>
</reference>
<evidence type="ECO:0000256" key="5">
    <source>
        <dbReference type="ARBA" id="ARBA00023136"/>
    </source>
</evidence>
<organism evidence="8 9">
    <name type="scientific">Gemella sanguinis</name>
    <dbReference type="NCBI Taxonomy" id="84135"/>
    <lineage>
        <taxon>Bacteria</taxon>
        <taxon>Bacillati</taxon>
        <taxon>Bacillota</taxon>
        <taxon>Bacilli</taxon>
        <taxon>Bacillales</taxon>
        <taxon>Gemellaceae</taxon>
        <taxon>Gemella</taxon>
    </lineage>
</organism>
<keyword evidence="3 6" id="KW-0812">Transmembrane</keyword>
<dbReference type="PANTHER" id="PTHR33885:SF3">
    <property type="entry name" value="PHAGE SHOCK PROTEIN C"/>
    <property type="match status" value="1"/>
</dbReference>
<evidence type="ECO:0000256" key="3">
    <source>
        <dbReference type="ARBA" id="ARBA00022692"/>
    </source>
</evidence>
<sequence length="95" mass="11005">MKVINKLWNKFLGYLEDKKIYRTYDGALFAGVCSGISKRFGISLSLVRVLFLLTGIAFIGSPLILYFLLVIVMPAEPRKQRYRKPSYIDVRAWEK</sequence>